<dbReference type="Proteomes" id="UP001432014">
    <property type="component" value="Chromosome"/>
</dbReference>
<proteinExistence type="predicted"/>
<dbReference type="RefSeq" id="WP_329498811.1">
    <property type="nucleotide sequence ID" value="NZ_CP108460.1"/>
</dbReference>
<feature type="transmembrane region" description="Helical" evidence="1">
    <location>
        <begin position="310"/>
        <end position="330"/>
    </location>
</feature>
<feature type="transmembrane region" description="Helical" evidence="1">
    <location>
        <begin position="96"/>
        <end position="122"/>
    </location>
</feature>
<feature type="transmembrane region" description="Helical" evidence="1">
    <location>
        <begin position="216"/>
        <end position="234"/>
    </location>
</feature>
<protein>
    <recommendedName>
        <fullName evidence="4">ABC-2 family transporter</fullName>
    </recommendedName>
</protein>
<reference evidence="2 3" key="1">
    <citation type="submission" date="2022-10" db="EMBL/GenBank/DDBJ databases">
        <title>The complete genomes of actinobacterial strains from the NBC collection.</title>
        <authorList>
            <person name="Joergensen T.S."/>
            <person name="Alvarez Arevalo M."/>
            <person name="Sterndorff E.B."/>
            <person name="Faurdal D."/>
            <person name="Vuksanovic O."/>
            <person name="Mourched A.-S."/>
            <person name="Charusanti P."/>
            <person name="Shaw S."/>
            <person name="Blin K."/>
            <person name="Weber T."/>
        </authorList>
    </citation>
    <scope>NUCLEOTIDE SEQUENCE [LARGE SCALE GENOMIC DNA]</scope>
    <source>
        <strain evidence="2 3">NBC_01247</strain>
    </source>
</reference>
<feature type="transmembrane region" description="Helical" evidence="1">
    <location>
        <begin position="186"/>
        <end position="209"/>
    </location>
</feature>
<sequence length="335" mass="34551">MSAAQPVPGRPSAALPSLLRPSGIGWLVWRRQRTALLVWLAVLVLALVGAVVFRARMTGSISAHGLASCSFAGGGPVCGDDGALFGLLEFQAGYGLVLRGVGLALLTLPALAGVVLGAPLLSRDLESGTWKLVLAQSVSRARWAGANLAGAAAAAVAGSAVLAALYRWLRSPAPDGMSRVGWGGRAFFGTGGPVLPASVLLGLAVGAAAGVLLRRVLPAMALTLPLVLLLQYGLESVRPYLVGRESAPMPRWTLSDSSWILDAGVVTPGGARVSLDECRSGADHCAGLLASGRAYTDFHPAAHYWPLQGVESLICLVLAAGLLAFTLRWATRRLG</sequence>
<feature type="transmembrane region" description="Helical" evidence="1">
    <location>
        <begin position="36"/>
        <end position="55"/>
    </location>
</feature>
<evidence type="ECO:0000313" key="2">
    <source>
        <dbReference type="EMBL" id="WUS56422.1"/>
    </source>
</evidence>
<evidence type="ECO:0008006" key="4">
    <source>
        <dbReference type="Google" id="ProtNLM"/>
    </source>
</evidence>
<evidence type="ECO:0000256" key="1">
    <source>
        <dbReference type="SAM" id="Phobius"/>
    </source>
</evidence>
<keyword evidence="1" id="KW-0812">Transmembrane</keyword>
<keyword evidence="1" id="KW-1133">Transmembrane helix</keyword>
<organism evidence="2 3">
    <name type="scientific">Kitasatospora herbaricolor</name>
    <dbReference type="NCBI Taxonomy" id="68217"/>
    <lineage>
        <taxon>Bacteria</taxon>
        <taxon>Bacillati</taxon>
        <taxon>Actinomycetota</taxon>
        <taxon>Actinomycetes</taxon>
        <taxon>Kitasatosporales</taxon>
        <taxon>Streptomycetaceae</taxon>
        <taxon>Kitasatospora</taxon>
    </lineage>
</organism>
<accession>A0ABZ1W6F6</accession>
<evidence type="ECO:0000313" key="3">
    <source>
        <dbReference type="Proteomes" id="UP001432014"/>
    </source>
</evidence>
<dbReference type="EMBL" id="CP108482">
    <property type="protein sequence ID" value="WUS56422.1"/>
    <property type="molecule type" value="Genomic_DNA"/>
</dbReference>
<keyword evidence="3" id="KW-1185">Reference proteome</keyword>
<gene>
    <name evidence="2" type="ORF">OG469_13365</name>
</gene>
<keyword evidence="1" id="KW-0472">Membrane</keyword>
<name>A0ABZ1W6F6_9ACTN</name>
<feature type="transmembrane region" description="Helical" evidence="1">
    <location>
        <begin position="143"/>
        <end position="166"/>
    </location>
</feature>